<dbReference type="Proteomes" id="UP001139179">
    <property type="component" value="Unassembled WGS sequence"/>
</dbReference>
<name>A0A9X2DN07_9BACI</name>
<dbReference type="Pfam" id="PF11553">
    <property type="entry name" value="DUF3231"/>
    <property type="match status" value="2"/>
</dbReference>
<proteinExistence type="predicted"/>
<evidence type="ECO:0000313" key="1">
    <source>
        <dbReference type="EMBL" id="MCM3712950.1"/>
    </source>
</evidence>
<dbReference type="InterPro" id="IPR021617">
    <property type="entry name" value="DUF3231"/>
</dbReference>
<dbReference type="AlphaFoldDB" id="A0A9X2DN07"/>
<protein>
    <submittedName>
        <fullName evidence="1">DUF3231 family protein</fullName>
    </submittedName>
</protein>
<dbReference type="Gene3D" id="1.20.1260.10">
    <property type="match status" value="2"/>
</dbReference>
<reference evidence="1" key="1">
    <citation type="submission" date="2022-05" db="EMBL/GenBank/DDBJ databases">
        <title>Comparative Genomics of Spacecraft Associated Microbes.</title>
        <authorList>
            <person name="Tran M.T."/>
            <person name="Wright A."/>
            <person name="Seuylemezian A."/>
            <person name="Eisen J."/>
            <person name="Coil D."/>
        </authorList>
    </citation>
    <scope>NUCLEOTIDE SEQUENCE</scope>
    <source>
        <strain evidence="1">214.1.1</strain>
    </source>
</reference>
<organism evidence="1 2">
    <name type="scientific">Halalkalibacter oceani</name>
    <dbReference type="NCBI Taxonomy" id="1653776"/>
    <lineage>
        <taxon>Bacteria</taxon>
        <taxon>Bacillati</taxon>
        <taxon>Bacillota</taxon>
        <taxon>Bacilli</taxon>
        <taxon>Bacillales</taxon>
        <taxon>Bacillaceae</taxon>
        <taxon>Halalkalibacter</taxon>
    </lineage>
</organism>
<accession>A0A9X2DN07</accession>
<dbReference type="EMBL" id="JAMBOL010000001">
    <property type="protein sequence ID" value="MCM3712950.1"/>
    <property type="molecule type" value="Genomic_DNA"/>
</dbReference>
<comment type="caution">
    <text evidence="1">The sequence shown here is derived from an EMBL/GenBank/DDBJ whole genome shotgun (WGS) entry which is preliminary data.</text>
</comment>
<dbReference type="InterPro" id="IPR012347">
    <property type="entry name" value="Ferritin-like"/>
</dbReference>
<dbReference type="RefSeq" id="WP_251221789.1">
    <property type="nucleotide sequence ID" value="NZ_JAMBOL010000001.1"/>
</dbReference>
<evidence type="ECO:0000313" key="2">
    <source>
        <dbReference type="Proteomes" id="UP001139179"/>
    </source>
</evidence>
<sequence length="332" mass="37932">MTTTNVKLTSSEISLLWNDRHSNDLTSTMLSQFLQHVENPVIEQLLQAAKSNCDHQLSELNQLYEAEGLPVSESLQAELHDHTSKLYSDQFYLFYLNNIAKFSMQTYSLALSNAYRQDIRQLMHQALNKGIELHDQVVKAMAETGELIRPPAIEPPASISYVQKDTLVDRWTNDKRPLTALEISNFFSNIQNNVLGRSLLIGFSQVAQDTEVRDYFIKGRDIAEKHLKIFRAFLDDHHLPTPETWDCEATSSTKPPFTDKLMMTHILYLSATSISNYGLAISSEAQKETIAAYTRLAAEVMKFAQEGTKLMIKRNWYEQPPVGPDRNRFAKR</sequence>
<keyword evidence="2" id="KW-1185">Reference proteome</keyword>
<gene>
    <name evidence="1" type="ORF">M3202_02570</name>
</gene>